<evidence type="ECO:0000256" key="2">
    <source>
        <dbReference type="ARBA" id="ARBA00006924"/>
    </source>
</evidence>
<evidence type="ECO:0000256" key="5">
    <source>
        <dbReference type="ARBA" id="ARBA00023128"/>
    </source>
</evidence>
<dbReference type="PROSITE" id="PS50305">
    <property type="entry name" value="SIRTUIN"/>
    <property type="match status" value="1"/>
</dbReference>
<dbReference type="InterPro" id="IPR026591">
    <property type="entry name" value="Sirtuin_cat_small_dom_sf"/>
</dbReference>
<evidence type="ECO:0000256" key="3">
    <source>
        <dbReference type="ARBA" id="ARBA00022679"/>
    </source>
</evidence>
<dbReference type="InterPro" id="IPR029035">
    <property type="entry name" value="DHS-like_NAD/FAD-binding_dom"/>
</dbReference>
<dbReference type="InterPro" id="IPR026590">
    <property type="entry name" value="Ssirtuin_cat_dom"/>
</dbReference>
<dbReference type="Gene3D" id="3.30.1600.10">
    <property type="entry name" value="SIR2/SIRT2 'Small Domain"/>
    <property type="match status" value="1"/>
</dbReference>
<evidence type="ECO:0000259" key="7">
    <source>
        <dbReference type="PROSITE" id="PS50305"/>
    </source>
</evidence>
<dbReference type="InterPro" id="IPR003000">
    <property type="entry name" value="Sirtuin"/>
</dbReference>
<name>A0A4S4LU89_9AGAM</name>
<dbReference type="GO" id="GO:0005739">
    <property type="term" value="C:mitochondrion"/>
    <property type="evidence" value="ECO:0007669"/>
    <property type="project" value="UniProtKB-SubCell"/>
</dbReference>
<evidence type="ECO:0000256" key="1">
    <source>
        <dbReference type="ARBA" id="ARBA00004173"/>
    </source>
</evidence>
<gene>
    <name evidence="8" type="ORF">EW146_g5221</name>
</gene>
<keyword evidence="9" id="KW-1185">Reference proteome</keyword>
<dbReference type="EMBL" id="SGPL01000221">
    <property type="protein sequence ID" value="THH15221.1"/>
    <property type="molecule type" value="Genomic_DNA"/>
</dbReference>
<evidence type="ECO:0000313" key="9">
    <source>
        <dbReference type="Proteomes" id="UP000310158"/>
    </source>
</evidence>
<evidence type="ECO:0000313" key="8">
    <source>
        <dbReference type="EMBL" id="THH15221.1"/>
    </source>
</evidence>
<dbReference type="Gene3D" id="3.40.50.1220">
    <property type="entry name" value="TPP-binding domain"/>
    <property type="match status" value="1"/>
</dbReference>
<evidence type="ECO:0000256" key="6">
    <source>
        <dbReference type="PROSITE-ProRule" id="PRU00236"/>
    </source>
</evidence>
<dbReference type="GO" id="GO:0017136">
    <property type="term" value="F:histone deacetylase activity, NAD-dependent"/>
    <property type="evidence" value="ECO:0007669"/>
    <property type="project" value="TreeGrafter"/>
</dbReference>
<comment type="similarity">
    <text evidence="2">Belongs to the sirtuin family. Class I subfamily.</text>
</comment>
<keyword evidence="5" id="KW-0496">Mitochondrion</keyword>
<proteinExistence type="inferred from homology"/>
<dbReference type="PANTHER" id="PTHR11085:SF10">
    <property type="entry name" value="NAD-DEPENDENT PROTEIN DEACYLASE SIRTUIN-5, MITOCHONDRIAL-RELATED"/>
    <property type="match status" value="1"/>
</dbReference>
<dbReference type="InterPro" id="IPR050134">
    <property type="entry name" value="NAD-dep_sirtuin_deacylases"/>
</dbReference>
<dbReference type="SUPFAM" id="SSF52467">
    <property type="entry name" value="DHS-like NAD/FAD-binding domain"/>
    <property type="match status" value="1"/>
</dbReference>
<keyword evidence="3" id="KW-0808">Transferase</keyword>
<dbReference type="GO" id="GO:0070403">
    <property type="term" value="F:NAD+ binding"/>
    <property type="evidence" value="ECO:0007669"/>
    <property type="project" value="InterPro"/>
</dbReference>
<dbReference type="AlphaFoldDB" id="A0A4S4LU89"/>
<dbReference type="Proteomes" id="UP000310158">
    <property type="component" value="Unassembled WGS sequence"/>
</dbReference>
<dbReference type="PANTHER" id="PTHR11085">
    <property type="entry name" value="NAD-DEPENDENT PROTEIN DEACYLASE SIRTUIN-5, MITOCHONDRIAL-RELATED"/>
    <property type="match status" value="1"/>
</dbReference>
<sequence>MRISVPTIPQSILSSPSSLPRISPAEAVERIASFIGPGNVTVLTGAGVSVDSGVKAYRGKDGRYMNPNYKCNTLDLVSKGRYFTTNWSKTVLEAMPFGEQRYWLRSYIGFPAVRDTLPNPTHFSLAALQHSSIVTQLVTQNVDGLHHKAARRVWDEERIRDHILELHGTLHKVHCNHGHGMDRNSFQALLSAANPQWAAWMDDIKKKGQKPKTNPDGDVVLEGVSYDDFVVPDCPSCMNEGRHNNVSRMILNWKMLLLQPSYKIIEECDRLFLMGTTLATYSAFRLLKHALELQKPVLFLNVGPTRADGIQGIEKLEIPSGLVMRDVVKAVVADTNHNSGTRATYDPALRDMLLSGVVIPRTDKFNNDDFEEVPPIPLSL</sequence>
<reference evidence="8 9" key="1">
    <citation type="submission" date="2019-02" db="EMBL/GenBank/DDBJ databases">
        <title>Genome sequencing of the rare red list fungi Bondarzewia mesenterica.</title>
        <authorList>
            <person name="Buettner E."/>
            <person name="Kellner H."/>
        </authorList>
    </citation>
    <scope>NUCLEOTIDE SEQUENCE [LARGE SCALE GENOMIC DNA]</scope>
    <source>
        <strain evidence="8 9">DSM 108281</strain>
    </source>
</reference>
<feature type="domain" description="Deacetylase sirtuin-type" evidence="7">
    <location>
        <begin position="17"/>
        <end position="379"/>
    </location>
</feature>
<comment type="caution">
    <text evidence="8">The sequence shown here is derived from an EMBL/GenBank/DDBJ whole genome shotgun (WGS) entry which is preliminary data.</text>
</comment>
<comment type="subcellular location">
    <subcellularLocation>
        <location evidence="1">Mitochondrion</location>
    </subcellularLocation>
</comment>
<accession>A0A4S4LU89</accession>
<dbReference type="Pfam" id="PF02146">
    <property type="entry name" value="SIR2"/>
    <property type="match status" value="1"/>
</dbReference>
<protein>
    <recommendedName>
        <fullName evidence="7">Deacetylase sirtuin-type domain-containing protein</fullName>
    </recommendedName>
</protein>
<comment type="caution">
    <text evidence="6">Lacks conserved residue(s) required for the propagation of feature annotation.</text>
</comment>
<dbReference type="OrthoDB" id="424302at2759"/>
<evidence type="ECO:0000256" key="4">
    <source>
        <dbReference type="ARBA" id="ARBA00023027"/>
    </source>
</evidence>
<keyword evidence="4" id="KW-0520">NAD</keyword>
<organism evidence="8 9">
    <name type="scientific">Bondarzewia mesenterica</name>
    <dbReference type="NCBI Taxonomy" id="1095465"/>
    <lineage>
        <taxon>Eukaryota</taxon>
        <taxon>Fungi</taxon>
        <taxon>Dikarya</taxon>
        <taxon>Basidiomycota</taxon>
        <taxon>Agaricomycotina</taxon>
        <taxon>Agaricomycetes</taxon>
        <taxon>Russulales</taxon>
        <taxon>Bondarzewiaceae</taxon>
        <taxon>Bondarzewia</taxon>
    </lineage>
</organism>